<dbReference type="OrthoDB" id="2654955at2759"/>
<sequence length="293" mass="32132">MTSITPALKVVFHIFVKAGPKRTSRLPIIKLGPNAPPDYLLLTLKVYFHIFIKAGPEHRVGGDLKRVEPAYYYMRLPAKRGRGTHHGCGGTKVTRHIPTANEGESFNIVNVSGSDDSDAPCPTPITPASDSPMVCTETTDGPPDFNNTTPAQALGSLIAVLPGTSNDPLLDTSKSLKGHSMQYFFTRGPDNAAKCNFCSREPFLPKTSNASLRNHLRIMHLAKYIDQAIEQKWAVLYVQPVCSAIKNGYTIEEIKAHYITRDNLEKLPSCIVDPNPSDTDGRASVPPFSIDEF</sequence>
<keyword evidence="2" id="KW-1185">Reference proteome</keyword>
<evidence type="ECO:0000313" key="2">
    <source>
        <dbReference type="Proteomes" id="UP000053989"/>
    </source>
</evidence>
<accession>A0A0C3ECQ0</accession>
<dbReference type="AlphaFoldDB" id="A0A0C3ECQ0"/>
<dbReference type="Proteomes" id="UP000053989">
    <property type="component" value="Unassembled WGS sequence"/>
</dbReference>
<evidence type="ECO:0008006" key="3">
    <source>
        <dbReference type="Google" id="ProtNLM"/>
    </source>
</evidence>
<protein>
    <recommendedName>
        <fullName evidence="3">BED-type domain-containing protein</fullName>
    </recommendedName>
</protein>
<name>A0A0C3ECQ0_9AGAM</name>
<gene>
    <name evidence="1" type="ORF">SCLCIDRAFT_8042</name>
</gene>
<evidence type="ECO:0000313" key="1">
    <source>
        <dbReference type="EMBL" id="KIM66089.1"/>
    </source>
</evidence>
<reference evidence="1 2" key="1">
    <citation type="submission" date="2014-04" db="EMBL/GenBank/DDBJ databases">
        <authorList>
            <consortium name="DOE Joint Genome Institute"/>
            <person name="Kuo A."/>
            <person name="Kohler A."/>
            <person name="Nagy L.G."/>
            <person name="Floudas D."/>
            <person name="Copeland A."/>
            <person name="Barry K.W."/>
            <person name="Cichocki N."/>
            <person name="Veneault-Fourrey C."/>
            <person name="LaButti K."/>
            <person name="Lindquist E.A."/>
            <person name="Lipzen A."/>
            <person name="Lundell T."/>
            <person name="Morin E."/>
            <person name="Murat C."/>
            <person name="Sun H."/>
            <person name="Tunlid A."/>
            <person name="Henrissat B."/>
            <person name="Grigoriev I.V."/>
            <person name="Hibbett D.S."/>
            <person name="Martin F."/>
            <person name="Nordberg H.P."/>
            <person name="Cantor M.N."/>
            <person name="Hua S.X."/>
        </authorList>
    </citation>
    <scope>NUCLEOTIDE SEQUENCE [LARGE SCALE GENOMIC DNA]</scope>
    <source>
        <strain evidence="1 2">Foug A</strain>
    </source>
</reference>
<dbReference type="InParanoid" id="A0A0C3ECQ0"/>
<reference evidence="2" key="2">
    <citation type="submission" date="2015-01" db="EMBL/GenBank/DDBJ databases">
        <title>Evolutionary Origins and Diversification of the Mycorrhizal Mutualists.</title>
        <authorList>
            <consortium name="DOE Joint Genome Institute"/>
            <consortium name="Mycorrhizal Genomics Consortium"/>
            <person name="Kohler A."/>
            <person name="Kuo A."/>
            <person name="Nagy L.G."/>
            <person name="Floudas D."/>
            <person name="Copeland A."/>
            <person name="Barry K.W."/>
            <person name="Cichocki N."/>
            <person name="Veneault-Fourrey C."/>
            <person name="LaButti K."/>
            <person name="Lindquist E.A."/>
            <person name="Lipzen A."/>
            <person name="Lundell T."/>
            <person name="Morin E."/>
            <person name="Murat C."/>
            <person name="Riley R."/>
            <person name="Ohm R."/>
            <person name="Sun H."/>
            <person name="Tunlid A."/>
            <person name="Henrissat B."/>
            <person name="Grigoriev I.V."/>
            <person name="Hibbett D.S."/>
            <person name="Martin F."/>
        </authorList>
    </citation>
    <scope>NUCLEOTIDE SEQUENCE [LARGE SCALE GENOMIC DNA]</scope>
    <source>
        <strain evidence="2">Foug A</strain>
    </source>
</reference>
<dbReference type="EMBL" id="KN822019">
    <property type="protein sequence ID" value="KIM66089.1"/>
    <property type="molecule type" value="Genomic_DNA"/>
</dbReference>
<proteinExistence type="predicted"/>
<dbReference type="HOGENOM" id="CLU_950464_0_0_1"/>
<organism evidence="1 2">
    <name type="scientific">Scleroderma citrinum Foug A</name>
    <dbReference type="NCBI Taxonomy" id="1036808"/>
    <lineage>
        <taxon>Eukaryota</taxon>
        <taxon>Fungi</taxon>
        <taxon>Dikarya</taxon>
        <taxon>Basidiomycota</taxon>
        <taxon>Agaricomycotina</taxon>
        <taxon>Agaricomycetes</taxon>
        <taxon>Agaricomycetidae</taxon>
        <taxon>Boletales</taxon>
        <taxon>Sclerodermatineae</taxon>
        <taxon>Sclerodermataceae</taxon>
        <taxon>Scleroderma</taxon>
    </lineage>
</organism>